<evidence type="ECO:0000256" key="1">
    <source>
        <dbReference type="ARBA" id="ARBA00023015"/>
    </source>
</evidence>
<dbReference type="PANTHER" id="PTHR30055:SF234">
    <property type="entry name" value="HTH-TYPE TRANSCRIPTIONAL REGULATOR BETI"/>
    <property type="match status" value="1"/>
</dbReference>
<gene>
    <name evidence="7" type="ORF">MHIP_19790</name>
</gene>
<dbReference type="Gene3D" id="1.10.10.60">
    <property type="entry name" value="Homeodomain-like"/>
    <property type="match status" value="1"/>
</dbReference>
<evidence type="ECO:0000313" key="7">
    <source>
        <dbReference type="EMBL" id="GFH01496.1"/>
    </source>
</evidence>
<evidence type="ECO:0000256" key="2">
    <source>
        <dbReference type="ARBA" id="ARBA00023125"/>
    </source>
</evidence>
<dbReference type="PANTHER" id="PTHR30055">
    <property type="entry name" value="HTH-TYPE TRANSCRIPTIONAL REGULATOR RUTR"/>
    <property type="match status" value="1"/>
</dbReference>
<proteinExistence type="predicted"/>
<dbReference type="InterPro" id="IPR001647">
    <property type="entry name" value="HTH_TetR"/>
</dbReference>
<dbReference type="Pfam" id="PF00440">
    <property type="entry name" value="TetR_N"/>
    <property type="match status" value="1"/>
</dbReference>
<accession>A0A7I9ZL26</accession>
<dbReference type="Proteomes" id="UP000465304">
    <property type="component" value="Unassembled WGS sequence"/>
</dbReference>
<feature type="domain" description="HTH tetR-type" evidence="6">
    <location>
        <begin position="21"/>
        <end position="81"/>
    </location>
</feature>
<name>A0A7I9ZL26_9MYCO</name>
<organism evidence="7 8">
    <name type="scientific">Mycolicibacterium hippocampi</name>
    <dbReference type="NCBI Taxonomy" id="659824"/>
    <lineage>
        <taxon>Bacteria</taxon>
        <taxon>Bacillati</taxon>
        <taxon>Actinomycetota</taxon>
        <taxon>Actinomycetes</taxon>
        <taxon>Mycobacteriales</taxon>
        <taxon>Mycobacteriaceae</taxon>
        <taxon>Mycolicibacterium</taxon>
    </lineage>
</organism>
<sequence>MNSSDPASSDRSVGMRERKMTQSRLAIRREAFRLFEQQGYADTTVEQIAAAAEVSPRTLYRYFGGKEGLLMSDDQIAPIVEAFVNAPRDLGYVQAYRHAVTSVFGSLNPEQREDAITGQRILYTVPEARGLVYSAYLRLADLVTEALLQRPDGPADEQERQVMASAIVGVLMVTSHGVPLPQAALEQALSVLDDKLS</sequence>
<evidence type="ECO:0000256" key="3">
    <source>
        <dbReference type="ARBA" id="ARBA00023163"/>
    </source>
</evidence>
<evidence type="ECO:0000256" key="4">
    <source>
        <dbReference type="PROSITE-ProRule" id="PRU00335"/>
    </source>
</evidence>
<keyword evidence="8" id="KW-1185">Reference proteome</keyword>
<dbReference type="InterPro" id="IPR050109">
    <property type="entry name" value="HTH-type_TetR-like_transc_reg"/>
</dbReference>
<dbReference type="Gene3D" id="1.10.357.10">
    <property type="entry name" value="Tetracycline Repressor, domain 2"/>
    <property type="match status" value="1"/>
</dbReference>
<keyword evidence="1" id="KW-0805">Transcription regulation</keyword>
<dbReference type="RefSeq" id="WP_163888281.1">
    <property type="nucleotide sequence ID" value="NZ_BLLB01000002.1"/>
</dbReference>
<dbReference type="InterPro" id="IPR023772">
    <property type="entry name" value="DNA-bd_HTH_TetR-type_CS"/>
</dbReference>
<evidence type="ECO:0000259" key="6">
    <source>
        <dbReference type="PROSITE" id="PS50977"/>
    </source>
</evidence>
<dbReference type="InterPro" id="IPR041347">
    <property type="entry name" value="MftR_C"/>
</dbReference>
<dbReference type="PROSITE" id="PS50977">
    <property type="entry name" value="HTH_TETR_2"/>
    <property type="match status" value="1"/>
</dbReference>
<reference evidence="7 8" key="1">
    <citation type="journal article" date="2019" name="Emerg. Microbes Infect.">
        <title>Comprehensive subspecies identification of 175 nontuberculous mycobacteria species based on 7547 genomic profiles.</title>
        <authorList>
            <person name="Matsumoto Y."/>
            <person name="Kinjo T."/>
            <person name="Motooka D."/>
            <person name="Nabeya D."/>
            <person name="Jung N."/>
            <person name="Uechi K."/>
            <person name="Horii T."/>
            <person name="Iida T."/>
            <person name="Fujita J."/>
            <person name="Nakamura S."/>
        </authorList>
    </citation>
    <scope>NUCLEOTIDE SEQUENCE [LARGE SCALE GENOMIC DNA]</scope>
    <source>
        <strain evidence="7 8">JCM 30996</strain>
    </source>
</reference>
<comment type="caution">
    <text evidence="7">The sequence shown here is derived from an EMBL/GenBank/DDBJ whole genome shotgun (WGS) entry which is preliminary data.</text>
</comment>
<dbReference type="EMBL" id="BLLB01000002">
    <property type="protein sequence ID" value="GFH01496.1"/>
    <property type="molecule type" value="Genomic_DNA"/>
</dbReference>
<feature type="region of interest" description="Disordered" evidence="5">
    <location>
        <begin position="1"/>
        <end position="20"/>
    </location>
</feature>
<dbReference type="Pfam" id="PF17754">
    <property type="entry name" value="TetR_C_14"/>
    <property type="match status" value="1"/>
</dbReference>
<protein>
    <recommendedName>
        <fullName evidence="6">HTH tetR-type domain-containing protein</fullName>
    </recommendedName>
</protein>
<dbReference type="AlphaFoldDB" id="A0A7I9ZL26"/>
<dbReference type="InterPro" id="IPR009057">
    <property type="entry name" value="Homeodomain-like_sf"/>
</dbReference>
<dbReference type="GO" id="GO:0003700">
    <property type="term" value="F:DNA-binding transcription factor activity"/>
    <property type="evidence" value="ECO:0007669"/>
    <property type="project" value="TreeGrafter"/>
</dbReference>
<keyword evidence="2 4" id="KW-0238">DNA-binding</keyword>
<evidence type="ECO:0000313" key="8">
    <source>
        <dbReference type="Proteomes" id="UP000465304"/>
    </source>
</evidence>
<dbReference type="PROSITE" id="PS01081">
    <property type="entry name" value="HTH_TETR_1"/>
    <property type="match status" value="1"/>
</dbReference>
<dbReference type="PRINTS" id="PR00455">
    <property type="entry name" value="HTHTETR"/>
</dbReference>
<keyword evidence="3" id="KW-0804">Transcription</keyword>
<feature type="DNA-binding region" description="H-T-H motif" evidence="4">
    <location>
        <begin position="44"/>
        <end position="63"/>
    </location>
</feature>
<dbReference type="SUPFAM" id="SSF46689">
    <property type="entry name" value="Homeodomain-like"/>
    <property type="match status" value="1"/>
</dbReference>
<evidence type="ECO:0000256" key="5">
    <source>
        <dbReference type="SAM" id="MobiDB-lite"/>
    </source>
</evidence>
<dbReference type="GO" id="GO:0000976">
    <property type="term" value="F:transcription cis-regulatory region binding"/>
    <property type="evidence" value="ECO:0007669"/>
    <property type="project" value="TreeGrafter"/>
</dbReference>
<feature type="compositionally biased region" description="Polar residues" evidence="5">
    <location>
        <begin position="1"/>
        <end position="11"/>
    </location>
</feature>